<dbReference type="AlphaFoldDB" id="A0A1A2YHW6"/>
<feature type="region of interest" description="Disordered" evidence="1">
    <location>
        <begin position="24"/>
        <end position="67"/>
    </location>
</feature>
<reference evidence="3 4" key="1">
    <citation type="submission" date="2016-06" db="EMBL/GenBank/DDBJ databases">
        <authorList>
            <person name="Kjaerup R.B."/>
            <person name="Dalgaard T.S."/>
            <person name="Juul-Madsen H.R."/>
        </authorList>
    </citation>
    <scope>NUCLEOTIDE SEQUENCE [LARGE SCALE GENOMIC DNA]</scope>
    <source>
        <strain evidence="3 4">E1334</strain>
    </source>
</reference>
<dbReference type="EMBL" id="LZKI01000169">
    <property type="protein sequence ID" value="OBI36621.1"/>
    <property type="molecule type" value="Genomic_DNA"/>
</dbReference>
<keyword evidence="2" id="KW-0732">Signal</keyword>
<feature type="compositionally biased region" description="Polar residues" evidence="1">
    <location>
        <begin position="50"/>
        <end position="65"/>
    </location>
</feature>
<evidence type="ECO:0008006" key="5">
    <source>
        <dbReference type="Google" id="ProtNLM"/>
    </source>
</evidence>
<proteinExistence type="predicted"/>
<comment type="caution">
    <text evidence="3">The sequence shown here is derived from an EMBL/GenBank/DDBJ whole genome shotgun (WGS) entry which is preliminary data.</text>
</comment>
<evidence type="ECO:0000313" key="3">
    <source>
        <dbReference type="EMBL" id="OBI36621.1"/>
    </source>
</evidence>
<organism evidence="3 4">
    <name type="scientific">Mycobacterium colombiense</name>
    <dbReference type="NCBI Taxonomy" id="339268"/>
    <lineage>
        <taxon>Bacteria</taxon>
        <taxon>Bacillati</taxon>
        <taxon>Actinomycetota</taxon>
        <taxon>Actinomycetes</taxon>
        <taxon>Mycobacteriales</taxon>
        <taxon>Mycobacteriaceae</taxon>
        <taxon>Mycobacterium</taxon>
        <taxon>Mycobacterium avium complex (MAC)</taxon>
    </lineage>
</organism>
<dbReference type="Proteomes" id="UP000091846">
    <property type="component" value="Unassembled WGS sequence"/>
</dbReference>
<evidence type="ECO:0000313" key="4">
    <source>
        <dbReference type="Proteomes" id="UP000091846"/>
    </source>
</evidence>
<protein>
    <recommendedName>
        <fullName evidence="5">Secreted protein</fullName>
    </recommendedName>
</protein>
<feature type="signal peptide" evidence="2">
    <location>
        <begin position="1"/>
        <end position="29"/>
    </location>
</feature>
<evidence type="ECO:0000256" key="1">
    <source>
        <dbReference type="SAM" id="MobiDB-lite"/>
    </source>
</evidence>
<evidence type="ECO:0000256" key="2">
    <source>
        <dbReference type="SAM" id="SignalP"/>
    </source>
</evidence>
<dbReference type="OrthoDB" id="4752991at2"/>
<name>A0A1A2YHW6_9MYCO</name>
<feature type="chain" id="PRO_5008318244" description="Secreted protein" evidence="2">
    <location>
        <begin position="30"/>
        <end position="82"/>
    </location>
</feature>
<accession>A0A1A2YHW6</accession>
<gene>
    <name evidence="3" type="ORF">A5708_07820</name>
</gene>
<sequence length="82" mass="8684">MTLRTRARGLLVCATTAIALASGAGVAHADPNIDPRPQPPGLNDDVWSPFPTTWTNPSNEGQPVNDTGDVGMICENLLVRCQ</sequence>
<dbReference type="RefSeq" id="WP_065030639.1">
    <property type="nucleotide sequence ID" value="NZ_LZKI01000169.1"/>
</dbReference>